<keyword evidence="9" id="KW-1133">Transmembrane helix</keyword>
<keyword evidence="7" id="KW-0326">Glycosidase</keyword>
<keyword evidence="6" id="KW-0479">Metal-binding</keyword>
<evidence type="ECO:0000256" key="4">
    <source>
        <dbReference type="ARBA" id="ARBA00023180"/>
    </source>
</evidence>
<dbReference type="GO" id="GO:1904380">
    <property type="term" value="P:endoplasmic reticulum mannose trimming"/>
    <property type="evidence" value="ECO:0007669"/>
    <property type="project" value="InterPro"/>
</dbReference>
<comment type="similarity">
    <text evidence="2 7">Belongs to the glycosyl hydrolase 47 family.</text>
</comment>
<keyword evidence="9" id="KW-0472">Membrane</keyword>
<evidence type="ECO:0000256" key="9">
    <source>
        <dbReference type="SAM" id="Phobius"/>
    </source>
</evidence>
<dbReference type="SUPFAM" id="SSF52025">
    <property type="entry name" value="PA domain"/>
    <property type="match status" value="1"/>
</dbReference>
<protein>
    <recommendedName>
        <fullName evidence="7">alpha-1,2-Mannosidase</fullName>
        <ecNumber evidence="7">3.2.1.-</ecNumber>
    </recommendedName>
</protein>
<dbReference type="InterPro" id="IPR044674">
    <property type="entry name" value="EDEM1/2/3"/>
</dbReference>
<evidence type="ECO:0000256" key="2">
    <source>
        <dbReference type="ARBA" id="ARBA00007658"/>
    </source>
</evidence>
<dbReference type="GO" id="GO:0005975">
    <property type="term" value="P:carbohydrate metabolic process"/>
    <property type="evidence" value="ECO:0007669"/>
    <property type="project" value="InterPro"/>
</dbReference>
<keyword evidence="7" id="KW-0378">Hydrolase</keyword>
<dbReference type="GO" id="GO:0005509">
    <property type="term" value="F:calcium ion binding"/>
    <property type="evidence" value="ECO:0007669"/>
    <property type="project" value="InterPro"/>
</dbReference>
<accession>A0A5K3EK01</accession>
<evidence type="ECO:0000256" key="7">
    <source>
        <dbReference type="RuleBase" id="RU361193"/>
    </source>
</evidence>
<dbReference type="SUPFAM" id="SSF48225">
    <property type="entry name" value="Seven-hairpin glycosidases"/>
    <property type="match status" value="1"/>
</dbReference>
<feature type="transmembrane region" description="Helical" evidence="9">
    <location>
        <begin position="16"/>
        <end position="38"/>
    </location>
</feature>
<dbReference type="PANTHER" id="PTHR45679">
    <property type="entry name" value="ER DEGRADATION-ENHANCING ALPHA-MANNOSIDASE-LIKE PROTEIN 2"/>
    <property type="match status" value="1"/>
</dbReference>
<sequence>MAAPCSLDYCQLMSFFIKYALILFLFDGFACSWGKFYMSNEKREDLRLKSKEMFLHAYNSYMHFAFPADELMPLSCKGRYRNTEPSRGTVDDALGNFSLSLIDSLDTLFLLDEVDEFERAVLRVIRNVSFNTNVVVSVFETNIRVLGGLLGGHVSALAVKSSNASRMSWYDKQLLDVAIDLGNRLLPSFNTSTGLPYPQINLRTGKPSSVLHTCTACAGTLILEFAALSRLSGNPIYEEKASQALSYLWKQRNRYSDLVGTEINVLSGEWVKRESGVGAGIDSYYESLLKAYGLLGDPVYLHRFQTHYSAVERYMGAPGSRAFPFSFLSVFMHKPSEKSRFYMDALQAFWPGLQTINGDVNAAVAHHEMLFMVHQRHGLLPEAFTTDMDIYWPYHLIRPELVESTYLLYRSTGDSYYLHVGAELLSSIENYTKVSCGFAAIEDIRTMKHSDRMDSFVLAETFKYFYLLFSKPSQLPIDLEQYVLTTEAHILPIGLPKQHLPAPMAPQPDEPHPSSPYRRAWGETCAAPDEMAVVMRLFHAEPGTCQAHLWKHLEAIREPLRFVAKTIGSKHNNAPGDIPLVDPPRLSADDFNTNNITYLQTLRKMGIMVVVGKGGEILLKLNRSEAESPLLGLSGLKFIEDIIEMNQARNQQPQAEGESITPHTVALVHPPHYGRTRFEAGPSIFTHYPGESAQLPQSRKKSDSPTDSDIGTTEHSWQPVVGPLVLTEPFDACTPVYADGYLLPSGEHHADFFESNADGGAGSGSHKRLLKDAIAIVKRGGCMFLDKALHVKQMGARGVIVVDSTPGTSSTKNQLFYMSGDAPDGTPPKVSLELPFVFLYNEEGKALISNMVRRWTSKAEPAIAVIAKHNDSPRILSYSLRYLDTHSPANADDGRNCLELLSHVRRPSSQCSTRERIVVKESLSQGDDTWNITLGPVDDVESFVHVDEQSGSLTPKSPIVWSEFIAQHWPSTAYGDQCKDLMLAIFEATLSQIVDADRPKSQASVTKVSRHWRERISECLKPMAVNATDDCLSTHIRLVLVVRAMDAC</sequence>
<feature type="active site" description="Proton donor" evidence="5">
    <location>
        <position position="382"/>
    </location>
</feature>
<feature type="domain" description="PA" evidence="10">
    <location>
        <begin position="721"/>
        <end position="847"/>
    </location>
</feature>
<dbReference type="AlphaFoldDB" id="A0A5K3EK01"/>
<dbReference type="Gene3D" id="3.50.30.30">
    <property type="match status" value="1"/>
</dbReference>
<comment type="cofactor">
    <cofactor evidence="6">
        <name>Ca(2+)</name>
        <dbReference type="ChEBI" id="CHEBI:29108"/>
    </cofactor>
</comment>
<dbReference type="GO" id="GO:0004571">
    <property type="term" value="F:mannosyl-oligosaccharide 1,2-alpha-mannosidase activity"/>
    <property type="evidence" value="ECO:0007669"/>
    <property type="project" value="InterPro"/>
</dbReference>
<keyword evidence="3" id="KW-0256">Endoplasmic reticulum</keyword>
<dbReference type="PRINTS" id="PR00747">
    <property type="entry name" value="GLYHDRLASE47"/>
</dbReference>
<feature type="region of interest" description="Disordered" evidence="8">
    <location>
        <begin position="689"/>
        <end position="715"/>
    </location>
</feature>
<comment type="subcellular location">
    <subcellularLocation>
        <location evidence="1">Endoplasmic reticulum</location>
    </subcellularLocation>
</comment>
<keyword evidence="6" id="KW-0106">Calcium</keyword>
<dbReference type="EC" id="3.2.1.-" evidence="7"/>
<dbReference type="PANTHER" id="PTHR45679:SF2">
    <property type="entry name" value="ER DEGRADATION-ENHANCING ALPHA-MANNOSIDASE-LIKE PROTEIN 3"/>
    <property type="match status" value="1"/>
</dbReference>
<dbReference type="InterPro" id="IPR036026">
    <property type="entry name" value="Seven-hairpin_glycosidases"/>
</dbReference>
<keyword evidence="4" id="KW-0325">Glycoprotein</keyword>
<dbReference type="Pfam" id="PF02225">
    <property type="entry name" value="PA"/>
    <property type="match status" value="1"/>
</dbReference>
<evidence type="ECO:0000313" key="11">
    <source>
        <dbReference type="WBParaSite" id="MCU_001177-RB"/>
    </source>
</evidence>
<dbReference type="InterPro" id="IPR001382">
    <property type="entry name" value="Glyco_hydro_47"/>
</dbReference>
<evidence type="ECO:0000256" key="3">
    <source>
        <dbReference type="ARBA" id="ARBA00022824"/>
    </source>
</evidence>
<dbReference type="InterPro" id="IPR046450">
    <property type="entry name" value="PA_dom_sf"/>
</dbReference>
<evidence type="ECO:0000256" key="5">
    <source>
        <dbReference type="PIRSR" id="PIRSR601382-1"/>
    </source>
</evidence>
<proteinExistence type="inferred from homology"/>
<dbReference type="InterPro" id="IPR003137">
    <property type="entry name" value="PA_domain"/>
</dbReference>
<organism evidence="11">
    <name type="scientific">Mesocestoides corti</name>
    <name type="common">Flatworm</name>
    <dbReference type="NCBI Taxonomy" id="53468"/>
    <lineage>
        <taxon>Eukaryota</taxon>
        <taxon>Metazoa</taxon>
        <taxon>Spiralia</taxon>
        <taxon>Lophotrochozoa</taxon>
        <taxon>Platyhelminthes</taxon>
        <taxon>Cestoda</taxon>
        <taxon>Eucestoda</taxon>
        <taxon>Cyclophyllidea</taxon>
        <taxon>Mesocestoididae</taxon>
        <taxon>Mesocestoides</taxon>
    </lineage>
</organism>
<dbReference type="Gene3D" id="1.50.10.10">
    <property type="match status" value="1"/>
</dbReference>
<evidence type="ECO:0000256" key="1">
    <source>
        <dbReference type="ARBA" id="ARBA00004240"/>
    </source>
</evidence>
<evidence type="ECO:0000256" key="8">
    <source>
        <dbReference type="SAM" id="MobiDB-lite"/>
    </source>
</evidence>
<feature type="active site" evidence="5">
    <location>
        <position position="400"/>
    </location>
</feature>
<dbReference type="InterPro" id="IPR012341">
    <property type="entry name" value="6hp_glycosidase-like_sf"/>
</dbReference>
<evidence type="ECO:0000259" key="10">
    <source>
        <dbReference type="Pfam" id="PF02225"/>
    </source>
</evidence>
<feature type="active site" evidence="5">
    <location>
        <position position="282"/>
    </location>
</feature>
<reference evidence="11" key="1">
    <citation type="submission" date="2019-11" db="UniProtKB">
        <authorList>
            <consortium name="WormBaseParasite"/>
        </authorList>
    </citation>
    <scope>IDENTIFICATION</scope>
</reference>
<feature type="compositionally biased region" description="Polar residues" evidence="8">
    <location>
        <begin position="705"/>
        <end position="715"/>
    </location>
</feature>
<dbReference type="GO" id="GO:0044322">
    <property type="term" value="C:endoplasmic reticulum quality control compartment"/>
    <property type="evidence" value="ECO:0007669"/>
    <property type="project" value="GOC"/>
</dbReference>
<dbReference type="WBParaSite" id="MCU_001177-RB">
    <property type="protein sequence ID" value="MCU_001177-RB"/>
    <property type="gene ID" value="MCU_001177"/>
</dbReference>
<name>A0A5K3EK01_MESCO</name>
<evidence type="ECO:0000256" key="6">
    <source>
        <dbReference type="PIRSR" id="PIRSR601382-2"/>
    </source>
</evidence>
<feature type="binding site" evidence="6">
    <location>
        <position position="486"/>
    </location>
    <ligand>
        <name>Ca(2+)</name>
        <dbReference type="ChEBI" id="CHEBI:29108"/>
    </ligand>
</feature>
<keyword evidence="9" id="KW-0812">Transmembrane</keyword>
<feature type="active site" description="Proton donor" evidence="5">
    <location>
        <position position="140"/>
    </location>
</feature>
<dbReference type="GO" id="GO:0016020">
    <property type="term" value="C:membrane"/>
    <property type="evidence" value="ECO:0007669"/>
    <property type="project" value="InterPro"/>
</dbReference>
<dbReference type="Pfam" id="PF01532">
    <property type="entry name" value="Glyco_hydro_47"/>
    <property type="match status" value="1"/>
</dbReference>